<proteinExistence type="predicted"/>
<dbReference type="InterPro" id="IPR023606">
    <property type="entry name" value="CoA-Trfase_III_dom_1_sf"/>
</dbReference>
<dbReference type="Gene3D" id="3.30.1540.10">
    <property type="entry name" value="formyl-coa transferase, domain 3"/>
    <property type="match status" value="1"/>
</dbReference>
<sequence length="261" mass="28050">MFVDSHGRPLFFEALHEGAQCIRLNLKEEADRSIALAMCADADIVIDSSLPGTLSRPGMERRRLRQRSPRLVYCSITGLGNDGGNISLPGHDIHFLAASGLVAALGLTPGGKLPAFPLGDIAGGVLCAEAEILAALLARSVTGMGTELTVSVTDMLKDLNVVSRVIEASREQPDGAFLVGTFPRYRLYWAANHTMLALGALEEAFRHRFCDLIGRSDLVAGQFATRDQEAHIHEAAEASLLATDAISWERLAERPHAASPQ</sequence>
<keyword evidence="1" id="KW-0808">Transferase</keyword>
<dbReference type="EMBL" id="CP071754">
    <property type="protein sequence ID" value="QTB59784.1"/>
    <property type="molecule type" value="Genomic_DNA"/>
</dbReference>
<dbReference type="GO" id="GO:0016740">
    <property type="term" value="F:transferase activity"/>
    <property type="evidence" value="ECO:0007669"/>
    <property type="project" value="UniProtKB-KW"/>
</dbReference>
<organism evidence="1">
    <name type="scientific">Burkholderia pseudomallei</name>
    <name type="common">Pseudomonas pseudomallei</name>
    <dbReference type="NCBI Taxonomy" id="28450"/>
    <lineage>
        <taxon>Bacteria</taxon>
        <taxon>Pseudomonadati</taxon>
        <taxon>Pseudomonadota</taxon>
        <taxon>Betaproteobacteria</taxon>
        <taxon>Burkholderiales</taxon>
        <taxon>Burkholderiaceae</taxon>
        <taxon>Burkholderia</taxon>
        <taxon>pseudomallei group</taxon>
    </lineage>
</organism>
<dbReference type="SUPFAM" id="SSF89796">
    <property type="entry name" value="CoA-transferase family III (CaiB/BaiF)"/>
    <property type="match status" value="1"/>
</dbReference>
<dbReference type="PANTHER" id="PTHR48228:SF5">
    <property type="entry name" value="ALPHA-METHYLACYL-COA RACEMASE"/>
    <property type="match status" value="1"/>
</dbReference>
<dbReference type="InterPro" id="IPR050509">
    <property type="entry name" value="CoA-transferase_III"/>
</dbReference>
<dbReference type="InterPro" id="IPR044855">
    <property type="entry name" value="CoA-Trfase_III_dom3_sf"/>
</dbReference>
<dbReference type="Pfam" id="PF02515">
    <property type="entry name" value="CoA_transf_3"/>
    <property type="match status" value="1"/>
</dbReference>
<reference evidence="1" key="1">
    <citation type="submission" date="2021-03" db="EMBL/GenBank/DDBJ databases">
        <title>Complete genome of Burkholderia pseudomallei_VBP364.</title>
        <authorList>
            <person name="Balaji V."/>
            <person name="Yamuna B."/>
            <person name="Monisha P."/>
        </authorList>
    </citation>
    <scope>NUCLEOTIDE SEQUENCE</scope>
    <source>
        <strain evidence="1">VBP364</strain>
    </source>
</reference>
<gene>
    <name evidence="1" type="ORF">J3D99_17325</name>
</gene>
<evidence type="ECO:0000313" key="1">
    <source>
        <dbReference type="EMBL" id="QTB59784.1"/>
    </source>
</evidence>
<dbReference type="Gene3D" id="3.40.50.10540">
    <property type="entry name" value="Crotonobetainyl-coa:carnitine coa-transferase, domain 1"/>
    <property type="match status" value="1"/>
</dbReference>
<dbReference type="InterPro" id="IPR003673">
    <property type="entry name" value="CoA-Trfase_fam_III"/>
</dbReference>
<accession>A0A8A4DQL6</accession>
<dbReference type="AlphaFoldDB" id="A0A8A4DQL6"/>
<dbReference type="PANTHER" id="PTHR48228">
    <property type="entry name" value="SUCCINYL-COA--D-CITRAMALATE COA-TRANSFERASE"/>
    <property type="match status" value="1"/>
</dbReference>
<protein>
    <submittedName>
        <fullName evidence="1">CoA transferase</fullName>
    </submittedName>
</protein>
<dbReference type="RefSeq" id="WP_038761950.1">
    <property type="nucleotide sequence ID" value="NZ_CP071747.1"/>
</dbReference>
<name>A0A8A4DQL6_BURPE</name>